<dbReference type="Proteomes" id="UP001356427">
    <property type="component" value="Unassembled WGS sequence"/>
</dbReference>
<feature type="region of interest" description="Disordered" evidence="1">
    <location>
        <begin position="16"/>
        <end position="42"/>
    </location>
</feature>
<feature type="region of interest" description="Disordered" evidence="1">
    <location>
        <begin position="134"/>
        <end position="187"/>
    </location>
</feature>
<accession>A0AAN8MCH6</accession>
<dbReference type="AlphaFoldDB" id="A0AAN8MCH6"/>
<evidence type="ECO:0000313" key="2">
    <source>
        <dbReference type="EMBL" id="KAK6323768.1"/>
    </source>
</evidence>
<comment type="caution">
    <text evidence="2">The sequence shown here is derived from an EMBL/GenBank/DDBJ whole genome shotgun (WGS) entry which is preliminary data.</text>
</comment>
<reference evidence="2 3" key="1">
    <citation type="submission" date="2021-04" db="EMBL/GenBank/DDBJ databases">
        <authorList>
            <person name="De Guttry C."/>
            <person name="Zahm M."/>
            <person name="Klopp C."/>
            <person name="Cabau C."/>
            <person name="Louis A."/>
            <person name="Berthelot C."/>
            <person name="Parey E."/>
            <person name="Roest Crollius H."/>
            <person name="Montfort J."/>
            <person name="Robinson-Rechavi M."/>
            <person name="Bucao C."/>
            <person name="Bouchez O."/>
            <person name="Gislard M."/>
            <person name="Lluch J."/>
            <person name="Milhes M."/>
            <person name="Lampietro C."/>
            <person name="Lopez Roques C."/>
            <person name="Donnadieu C."/>
            <person name="Braasch I."/>
            <person name="Desvignes T."/>
            <person name="Postlethwait J."/>
            <person name="Bobe J."/>
            <person name="Wedekind C."/>
            <person name="Guiguen Y."/>
        </authorList>
    </citation>
    <scope>NUCLEOTIDE SEQUENCE [LARGE SCALE GENOMIC DNA]</scope>
    <source>
        <strain evidence="2">Cs_M1</strain>
        <tissue evidence="2">Blood</tissue>
    </source>
</reference>
<protein>
    <submittedName>
        <fullName evidence="2">Uncharacterized protein</fullName>
    </submittedName>
</protein>
<proteinExistence type="predicted"/>
<feature type="compositionally biased region" description="Basic and acidic residues" evidence="1">
    <location>
        <begin position="134"/>
        <end position="183"/>
    </location>
</feature>
<evidence type="ECO:0000256" key="1">
    <source>
        <dbReference type="SAM" id="MobiDB-lite"/>
    </source>
</evidence>
<sequence>MSSDESEDSCILLEMEPSTIQLRFSPPSSPESQTPLEDEDAPQPIVYPRILCVTSLYGKGENFEHWAEQNGLEEWGSHVQQCLVSEEGLHAKVNEEEGCIHSTDGQIREGNSGDDQDRKDGVRDVQQVIFWKEPPKEQERGNKQMKEEKGNERVDEEKGNVQVKEEKRVNEDGEERAGGEEAKTLQGEETANRCEVSRSIGIQDVMRYFLRCAVSAVIRTYACPKCTKKYK</sequence>
<evidence type="ECO:0000313" key="3">
    <source>
        <dbReference type="Proteomes" id="UP001356427"/>
    </source>
</evidence>
<organism evidence="2 3">
    <name type="scientific">Coregonus suidteri</name>
    <dbReference type="NCBI Taxonomy" id="861788"/>
    <lineage>
        <taxon>Eukaryota</taxon>
        <taxon>Metazoa</taxon>
        <taxon>Chordata</taxon>
        <taxon>Craniata</taxon>
        <taxon>Vertebrata</taxon>
        <taxon>Euteleostomi</taxon>
        <taxon>Actinopterygii</taxon>
        <taxon>Neopterygii</taxon>
        <taxon>Teleostei</taxon>
        <taxon>Protacanthopterygii</taxon>
        <taxon>Salmoniformes</taxon>
        <taxon>Salmonidae</taxon>
        <taxon>Coregoninae</taxon>
        <taxon>Coregonus</taxon>
    </lineage>
</organism>
<dbReference type="EMBL" id="JAGTTL010000004">
    <property type="protein sequence ID" value="KAK6323768.1"/>
    <property type="molecule type" value="Genomic_DNA"/>
</dbReference>
<keyword evidence="3" id="KW-1185">Reference proteome</keyword>
<gene>
    <name evidence="2" type="ORF">J4Q44_G00061070</name>
</gene>
<name>A0AAN8MCH6_9TELE</name>